<evidence type="ECO:0000259" key="1">
    <source>
        <dbReference type="PROSITE" id="PS50943"/>
    </source>
</evidence>
<dbReference type="EMBL" id="FWEU01000007">
    <property type="protein sequence ID" value="SLM26290.1"/>
    <property type="molecule type" value="Genomic_DNA"/>
</dbReference>
<feature type="domain" description="HTH cro/C1-type" evidence="1">
    <location>
        <begin position="11"/>
        <end position="66"/>
    </location>
</feature>
<dbReference type="PROSITE" id="PS50943">
    <property type="entry name" value="HTH_CROC1"/>
    <property type="match status" value="1"/>
</dbReference>
<accession>A0A1W1H3Y4</accession>
<dbReference type="Gene3D" id="1.10.260.40">
    <property type="entry name" value="lambda repressor-like DNA-binding domains"/>
    <property type="match status" value="1"/>
</dbReference>
<evidence type="ECO:0000313" key="3">
    <source>
        <dbReference type="Proteomes" id="UP000191133"/>
    </source>
</evidence>
<dbReference type="Proteomes" id="UP000191133">
    <property type="component" value="Unassembled WGS sequence"/>
</dbReference>
<name>A0A1W1H3Y4_9GAMM</name>
<dbReference type="Pfam" id="PF13744">
    <property type="entry name" value="HTH_37"/>
    <property type="match status" value="1"/>
</dbReference>
<dbReference type="AlphaFoldDB" id="A0A1W1H3Y4"/>
<dbReference type="GO" id="GO:0003677">
    <property type="term" value="F:DNA binding"/>
    <property type="evidence" value="ECO:0007669"/>
    <property type="project" value="UniProtKB-KW"/>
</dbReference>
<dbReference type="CDD" id="cd00093">
    <property type="entry name" value="HTH_XRE"/>
    <property type="match status" value="1"/>
</dbReference>
<dbReference type="SUPFAM" id="SSF47413">
    <property type="entry name" value="lambda repressor-like DNA-binding domains"/>
    <property type="match status" value="1"/>
</dbReference>
<evidence type="ECO:0000313" key="2">
    <source>
        <dbReference type="EMBL" id="SLM26290.1"/>
    </source>
</evidence>
<protein>
    <submittedName>
        <fullName evidence="2">Predicted DNA-binding protein, contains XRE-type HTH domain</fullName>
    </submittedName>
</protein>
<sequence>MITLQELGCQVAARRKQLGLKQIDVAKTSGVTAELLSRFERGHLPELGSRKLIAVLAALGMEISLSPTGSAFASDEA</sequence>
<proteinExistence type="predicted"/>
<dbReference type="InterPro" id="IPR001387">
    <property type="entry name" value="Cro/C1-type_HTH"/>
</dbReference>
<dbReference type="InterPro" id="IPR010982">
    <property type="entry name" value="Lambda_DNA-bd_dom_sf"/>
</dbReference>
<organism evidence="2 3">
    <name type="scientific">Stenotrophomonas indicatrix</name>
    <dbReference type="NCBI Taxonomy" id="2045451"/>
    <lineage>
        <taxon>Bacteria</taxon>
        <taxon>Pseudomonadati</taxon>
        <taxon>Pseudomonadota</taxon>
        <taxon>Gammaproteobacteria</taxon>
        <taxon>Lysobacterales</taxon>
        <taxon>Lysobacteraceae</taxon>
        <taxon>Stenotrophomonas</taxon>
    </lineage>
</organism>
<dbReference type="InterPro" id="IPR039554">
    <property type="entry name" value="HigA2-like_HTH"/>
</dbReference>
<reference evidence="3" key="1">
    <citation type="submission" date="2016-10" db="EMBL/GenBank/DDBJ databases">
        <authorList>
            <person name="Varghese N."/>
        </authorList>
    </citation>
    <scope>NUCLEOTIDE SEQUENCE [LARGE SCALE GENOMIC DNA]</scope>
    <source>
        <strain evidence="3">92MFCol6.1</strain>
    </source>
</reference>
<gene>
    <name evidence="2" type="ORF">SAMN04488690_4054</name>
</gene>
<keyword evidence="2" id="KW-0238">DNA-binding</keyword>
<dbReference type="SMART" id="SM00530">
    <property type="entry name" value="HTH_XRE"/>
    <property type="match status" value="1"/>
</dbReference>